<accession>A0ABX4I0Q7</accession>
<evidence type="ECO:0000313" key="5">
    <source>
        <dbReference type="Proteomes" id="UP000218427"/>
    </source>
</evidence>
<dbReference type="Pfam" id="PF13505">
    <property type="entry name" value="OMP_b-brl"/>
    <property type="match status" value="1"/>
</dbReference>
<dbReference type="Proteomes" id="UP000218427">
    <property type="component" value="Unassembled WGS sequence"/>
</dbReference>
<dbReference type="RefSeq" id="WP_067083611.1">
    <property type="nucleotide sequence ID" value="NZ_LRFG02000002.1"/>
</dbReference>
<name>A0ABX4I0Q7_9GAMM</name>
<dbReference type="InterPro" id="IPR027385">
    <property type="entry name" value="Beta-barrel_OMP"/>
</dbReference>
<evidence type="ECO:0000256" key="1">
    <source>
        <dbReference type="ARBA" id="ARBA00022729"/>
    </source>
</evidence>
<sequence length="213" mass="23795">METGLRCIYVAALAVLLAAPVNAQEDDPLGGLVSPDLERREIREADIDTEDFELSTFGGVMNVEDFGSNPVYGGALAYHINEDLFMEVGYGQTELGESSFERLSGSAPLLTDEQREMQFYNLSLAWNLFPGEYFLFDRWALNSNLYLIGGVGNSSFADEDHFTYNFGVGARILPADWLSLRLDVRDHVFEHELFGELQTTHNLSAQVGLSVYF</sequence>
<dbReference type="NCBIfam" id="TIGR04565">
    <property type="entry name" value="OMP_myx_plus"/>
    <property type="match status" value="1"/>
</dbReference>
<comment type="caution">
    <text evidence="4">The sequence shown here is derived from an EMBL/GenBank/DDBJ whole genome shotgun (WGS) entry which is preliminary data.</text>
</comment>
<proteinExistence type="predicted"/>
<evidence type="ECO:0000259" key="3">
    <source>
        <dbReference type="Pfam" id="PF13505"/>
    </source>
</evidence>
<keyword evidence="1 2" id="KW-0732">Signal</keyword>
<gene>
    <name evidence="4" type="ORF">AWR36_008320</name>
</gene>
<dbReference type="InterPro" id="IPR030820">
    <property type="entry name" value="OMP_myx_plus_Proteobacteria"/>
</dbReference>
<feature type="signal peptide" evidence="2">
    <location>
        <begin position="1"/>
        <end position="23"/>
    </location>
</feature>
<protein>
    <submittedName>
        <fullName evidence="4">Outer membrane beta-barrel domain-containing protein</fullName>
    </submittedName>
</protein>
<reference evidence="4" key="1">
    <citation type="submission" date="2017-08" db="EMBL/GenBank/DDBJ databases">
        <title>Microbulbifer marisrubri sp. nov., a halophilic alphaproteobacterium isolated from marine sediment of the Yellow Sea, China.</title>
        <authorList>
            <person name="Zhang G."/>
            <person name="Xiong Q."/>
        </authorList>
    </citation>
    <scope>NUCLEOTIDE SEQUENCE [LARGE SCALE GENOMIC DNA]</scope>
    <source>
        <strain evidence="4">WRN-8</strain>
    </source>
</reference>
<feature type="domain" description="Outer membrane protein beta-barrel" evidence="3">
    <location>
        <begin position="11"/>
        <end position="211"/>
    </location>
</feature>
<dbReference type="EMBL" id="LRFG02000002">
    <property type="protein sequence ID" value="PCO05990.1"/>
    <property type="molecule type" value="Genomic_DNA"/>
</dbReference>
<feature type="chain" id="PRO_5047545006" evidence="2">
    <location>
        <begin position="24"/>
        <end position="213"/>
    </location>
</feature>
<dbReference type="InterPro" id="IPR011250">
    <property type="entry name" value="OMP/PagP_B-barrel"/>
</dbReference>
<dbReference type="Gene3D" id="2.40.160.20">
    <property type="match status" value="1"/>
</dbReference>
<evidence type="ECO:0000256" key="2">
    <source>
        <dbReference type="SAM" id="SignalP"/>
    </source>
</evidence>
<dbReference type="SUPFAM" id="SSF56925">
    <property type="entry name" value="OMPA-like"/>
    <property type="match status" value="1"/>
</dbReference>
<organism evidence="4 5">
    <name type="scientific">Microbulbifer flavimaris</name>
    <dbReference type="NCBI Taxonomy" id="1781068"/>
    <lineage>
        <taxon>Bacteria</taxon>
        <taxon>Pseudomonadati</taxon>
        <taxon>Pseudomonadota</taxon>
        <taxon>Gammaproteobacteria</taxon>
        <taxon>Cellvibrionales</taxon>
        <taxon>Microbulbiferaceae</taxon>
        <taxon>Microbulbifer</taxon>
    </lineage>
</organism>
<keyword evidence="5" id="KW-1185">Reference proteome</keyword>
<evidence type="ECO:0000313" key="4">
    <source>
        <dbReference type="EMBL" id="PCO05990.1"/>
    </source>
</evidence>